<comment type="caution">
    <text evidence="1">The sequence shown here is derived from an EMBL/GenBank/DDBJ whole genome shotgun (WGS) entry which is preliminary data.</text>
</comment>
<dbReference type="AlphaFoldDB" id="A0A2S6MXK3"/>
<evidence type="ECO:0000313" key="1">
    <source>
        <dbReference type="EMBL" id="PPQ27078.1"/>
    </source>
</evidence>
<reference evidence="1 2" key="1">
    <citation type="journal article" date="2018" name="Arch. Microbiol.">
        <title>New insights into the metabolic potential of the phototrophic purple bacterium Rhodopila globiformis DSM 161(T) from its draft genome sequence and evidence for a vanadium-dependent nitrogenase.</title>
        <authorList>
            <person name="Imhoff J.F."/>
            <person name="Rahn T."/>
            <person name="Kunzel S."/>
            <person name="Neulinger S.C."/>
        </authorList>
    </citation>
    <scope>NUCLEOTIDE SEQUENCE [LARGE SCALE GENOMIC DNA]</scope>
    <source>
        <strain evidence="1 2">DSM 161</strain>
    </source>
</reference>
<organism evidence="1 2">
    <name type="scientific">Rhodopila globiformis</name>
    <name type="common">Rhodopseudomonas globiformis</name>
    <dbReference type="NCBI Taxonomy" id="1071"/>
    <lineage>
        <taxon>Bacteria</taxon>
        <taxon>Pseudomonadati</taxon>
        <taxon>Pseudomonadota</taxon>
        <taxon>Alphaproteobacteria</taxon>
        <taxon>Acetobacterales</taxon>
        <taxon>Acetobacteraceae</taxon>
        <taxon>Rhodopila</taxon>
    </lineage>
</organism>
<gene>
    <name evidence="1" type="ORF">CCS01_28500</name>
</gene>
<dbReference type="Proteomes" id="UP000239724">
    <property type="component" value="Unassembled WGS sequence"/>
</dbReference>
<sequence>MYGNDVLPDCTAVSLVNAARGIAALNGYDLVVAPASVPAFYGACIGNPPDLVATDGAVMLDVLAHQATQGFAIGPQTLYGLYATLDSQSRSALAHGMARLGVGYWGVTLRERDLERTPLWDVQPGRDDGGIVGGHAVIAWDYTGLADAATVRLGTWGAWQPATWAWVAARLDEAYGIVWRQLERADGTFYDGLTADGLVAEIIDC</sequence>
<name>A0A2S6MXK3_RHOGL</name>
<protein>
    <recommendedName>
        <fullName evidence="3">Peptidase C39-like domain-containing protein</fullName>
    </recommendedName>
</protein>
<dbReference type="EMBL" id="NHRY01000263">
    <property type="protein sequence ID" value="PPQ27078.1"/>
    <property type="molecule type" value="Genomic_DNA"/>
</dbReference>
<evidence type="ECO:0000313" key="2">
    <source>
        <dbReference type="Proteomes" id="UP000239724"/>
    </source>
</evidence>
<accession>A0A2S6MXK3</accession>
<evidence type="ECO:0008006" key="3">
    <source>
        <dbReference type="Google" id="ProtNLM"/>
    </source>
</evidence>
<keyword evidence="2" id="KW-1185">Reference proteome</keyword>
<proteinExistence type="predicted"/>